<dbReference type="RefSeq" id="WP_284350883.1">
    <property type="nucleotide sequence ID" value="NZ_BRXS01000004.1"/>
</dbReference>
<dbReference type="CDD" id="cd00657">
    <property type="entry name" value="Ferritin_like"/>
    <property type="match status" value="1"/>
</dbReference>
<evidence type="ECO:0000313" key="4">
    <source>
        <dbReference type="Proteomes" id="UP001161325"/>
    </source>
</evidence>
<accession>A0AA37Q9Y5</accession>
<dbReference type="Gene3D" id="1.20.1260.10">
    <property type="match status" value="1"/>
</dbReference>
<keyword evidence="1" id="KW-1133">Transmembrane helix</keyword>
<evidence type="ECO:0000313" key="3">
    <source>
        <dbReference type="EMBL" id="GLC26432.1"/>
    </source>
</evidence>
<dbReference type="AlphaFoldDB" id="A0AA37Q9Y5"/>
<dbReference type="InterPro" id="IPR009078">
    <property type="entry name" value="Ferritin-like_SF"/>
</dbReference>
<feature type="domain" description="DUF2383" evidence="2">
    <location>
        <begin position="14"/>
        <end position="83"/>
    </location>
</feature>
<sequence>MSPVTETPASATLIAELNDLLQLDHDALQSYTMAMHELEHSAYRETLRRFRGDHERHVEELNALIRAHGGMPIDVPHPTGLAKLAKQALGGAGTDRRVLLAFRANERQSRDKYVRAAERAAAWPADVRAAVKRGAADEERHFDWVDATLESLGERPDSPRGRARRAYDVVHARAADAVEAVGKRGMVGFEAARRGAARVGGAGRTVAVKARQRPVLTALAVVGAGVLTAAIVGGLGTRRRRRTRRG</sequence>
<proteinExistence type="predicted"/>
<dbReference type="InterPro" id="IPR019052">
    <property type="entry name" value="DUF2383"/>
</dbReference>
<dbReference type="EMBL" id="BRXS01000004">
    <property type="protein sequence ID" value="GLC26432.1"/>
    <property type="molecule type" value="Genomic_DNA"/>
</dbReference>
<organism evidence="3 4">
    <name type="scientific">Roseisolibacter agri</name>
    <dbReference type="NCBI Taxonomy" id="2014610"/>
    <lineage>
        <taxon>Bacteria</taxon>
        <taxon>Pseudomonadati</taxon>
        <taxon>Gemmatimonadota</taxon>
        <taxon>Gemmatimonadia</taxon>
        <taxon>Gemmatimonadales</taxon>
        <taxon>Gemmatimonadaceae</taxon>
        <taxon>Roseisolibacter</taxon>
    </lineage>
</organism>
<evidence type="ECO:0000256" key="1">
    <source>
        <dbReference type="SAM" id="Phobius"/>
    </source>
</evidence>
<keyword evidence="1" id="KW-0812">Transmembrane</keyword>
<feature type="transmembrane region" description="Helical" evidence="1">
    <location>
        <begin position="215"/>
        <end position="236"/>
    </location>
</feature>
<dbReference type="SUPFAM" id="SSF47240">
    <property type="entry name" value="Ferritin-like"/>
    <property type="match status" value="1"/>
</dbReference>
<dbReference type="Proteomes" id="UP001161325">
    <property type="component" value="Unassembled WGS sequence"/>
</dbReference>
<gene>
    <name evidence="3" type="ORF">rosag_29450</name>
</gene>
<dbReference type="Pfam" id="PF09537">
    <property type="entry name" value="DUF2383"/>
    <property type="match status" value="1"/>
</dbReference>
<protein>
    <recommendedName>
        <fullName evidence="2">DUF2383 domain-containing protein</fullName>
    </recommendedName>
</protein>
<name>A0AA37Q9Y5_9BACT</name>
<comment type="caution">
    <text evidence="3">The sequence shown here is derived from an EMBL/GenBank/DDBJ whole genome shotgun (WGS) entry which is preliminary data.</text>
</comment>
<reference evidence="3" key="1">
    <citation type="submission" date="2022-08" db="EMBL/GenBank/DDBJ databases">
        <title>Draft genome sequencing of Roseisolibacter agri AW1220.</title>
        <authorList>
            <person name="Tobiishi Y."/>
            <person name="Tonouchi A."/>
        </authorList>
    </citation>
    <scope>NUCLEOTIDE SEQUENCE</scope>
    <source>
        <strain evidence="3">AW1220</strain>
    </source>
</reference>
<keyword evidence="4" id="KW-1185">Reference proteome</keyword>
<evidence type="ECO:0000259" key="2">
    <source>
        <dbReference type="Pfam" id="PF09537"/>
    </source>
</evidence>
<dbReference type="InterPro" id="IPR012347">
    <property type="entry name" value="Ferritin-like"/>
</dbReference>
<keyword evidence="1" id="KW-0472">Membrane</keyword>